<gene>
    <name evidence="2" type="ORF">sscle_06g053400</name>
</gene>
<reference evidence="3" key="1">
    <citation type="journal article" date="2017" name="Genome Biol. Evol.">
        <title>The complete genome sequence of the phytopathogenic fungus Sclerotinia sclerotiorum reveals insights into the genome architecture of broad host range pathogens.</title>
        <authorList>
            <person name="Derbyshire M."/>
            <person name="Denton-Giles M."/>
            <person name="Hegedus D."/>
            <person name="Seifbarghy S."/>
            <person name="Rollins J."/>
            <person name="van Kan J."/>
            <person name="Seidl M.F."/>
            <person name="Faino L."/>
            <person name="Mbengue M."/>
            <person name="Navaud O."/>
            <person name="Raffaele S."/>
            <person name="Hammond-Kosack K."/>
            <person name="Heard S."/>
            <person name="Oliver R."/>
        </authorList>
    </citation>
    <scope>NUCLEOTIDE SEQUENCE [LARGE SCALE GENOMIC DNA]</scope>
    <source>
        <strain evidence="3">ATCC 18683 / 1980 / Ss-1</strain>
    </source>
</reference>
<dbReference type="InterPro" id="IPR045518">
    <property type="entry name" value="2EXR"/>
</dbReference>
<evidence type="ECO:0000313" key="3">
    <source>
        <dbReference type="Proteomes" id="UP000177798"/>
    </source>
</evidence>
<feature type="domain" description="2EXR" evidence="1">
    <location>
        <begin position="18"/>
        <end position="100"/>
    </location>
</feature>
<organism evidence="2 3">
    <name type="scientific">Sclerotinia sclerotiorum (strain ATCC 18683 / 1980 / Ss-1)</name>
    <name type="common">White mold</name>
    <name type="synonym">Whetzelinia sclerotiorum</name>
    <dbReference type="NCBI Taxonomy" id="665079"/>
    <lineage>
        <taxon>Eukaryota</taxon>
        <taxon>Fungi</taxon>
        <taxon>Dikarya</taxon>
        <taxon>Ascomycota</taxon>
        <taxon>Pezizomycotina</taxon>
        <taxon>Leotiomycetes</taxon>
        <taxon>Helotiales</taxon>
        <taxon>Sclerotiniaceae</taxon>
        <taxon>Sclerotinia</taxon>
    </lineage>
</organism>
<dbReference type="OrthoDB" id="3489104at2759"/>
<dbReference type="Proteomes" id="UP000177798">
    <property type="component" value="Chromosome 6"/>
</dbReference>
<dbReference type="EMBL" id="CP017819">
    <property type="protein sequence ID" value="APA10570.1"/>
    <property type="molecule type" value="Genomic_DNA"/>
</dbReference>
<dbReference type="Pfam" id="PF20150">
    <property type="entry name" value="2EXR"/>
    <property type="match status" value="1"/>
</dbReference>
<sequence>MSSNRTDSVQDCATEPAFPLFGKLPTEIRFLIWKLAATNQARRVEITDNEFHIEVSSPAALLVNSESETISKEVLSKLFDGQTFTGKTHEVYFCPEKDTIAFKDIRHFSFPRDNLIGGPPELTYKFPSQPECDSIKTLELEEDLGMWMYNAVHFGSLDQLILRIGDYTDDRRNRVFLEAIKYYQDRLAHGNCTKVPEIIFRVEQGL</sequence>
<evidence type="ECO:0000259" key="1">
    <source>
        <dbReference type="Pfam" id="PF20150"/>
    </source>
</evidence>
<protein>
    <recommendedName>
        <fullName evidence="1">2EXR domain-containing protein</fullName>
    </recommendedName>
</protein>
<evidence type="ECO:0000313" key="2">
    <source>
        <dbReference type="EMBL" id="APA10570.1"/>
    </source>
</evidence>
<dbReference type="VEuPathDB" id="FungiDB:sscle_06g053400"/>
<accession>A0A1D9Q6I3</accession>
<proteinExistence type="predicted"/>
<name>A0A1D9Q6I3_SCLS1</name>
<dbReference type="AlphaFoldDB" id="A0A1D9Q6I3"/>